<sequence>MYRSATIGCRHVKCWEHLFGQDIATSGQGVMPILRRHFNLIVHTLVTWPKMQSRQSRAQDS</sequence>
<accession>A0A1D1UP34</accession>
<organism evidence="1 2">
    <name type="scientific">Ramazzottius varieornatus</name>
    <name type="common">Water bear</name>
    <name type="synonym">Tardigrade</name>
    <dbReference type="NCBI Taxonomy" id="947166"/>
    <lineage>
        <taxon>Eukaryota</taxon>
        <taxon>Metazoa</taxon>
        <taxon>Ecdysozoa</taxon>
        <taxon>Tardigrada</taxon>
        <taxon>Eutardigrada</taxon>
        <taxon>Parachela</taxon>
        <taxon>Hypsibioidea</taxon>
        <taxon>Ramazzottiidae</taxon>
        <taxon>Ramazzottius</taxon>
    </lineage>
</organism>
<name>A0A1D1UP34_RAMVA</name>
<dbReference type="AlphaFoldDB" id="A0A1D1UP34"/>
<comment type="caution">
    <text evidence="1">The sequence shown here is derived from an EMBL/GenBank/DDBJ whole genome shotgun (WGS) entry which is preliminary data.</text>
</comment>
<protein>
    <submittedName>
        <fullName evidence="1">Uncharacterized protein</fullName>
    </submittedName>
</protein>
<dbReference type="EMBL" id="BDGG01000001">
    <property type="protein sequence ID" value="GAU89037.1"/>
    <property type="molecule type" value="Genomic_DNA"/>
</dbReference>
<evidence type="ECO:0000313" key="2">
    <source>
        <dbReference type="Proteomes" id="UP000186922"/>
    </source>
</evidence>
<dbReference type="Proteomes" id="UP000186922">
    <property type="component" value="Unassembled WGS sequence"/>
</dbReference>
<keyword evidence="2" id="KW-1185">Reference proteome</keyword>
<gene>
    <name evidence="1" type="primary">RvY_01635-1</name>
    <name evidence="1" type="synonym">RvY_01635.1</name>
    <name evidence="1" type="ORF">RvY_01635</name>
</gene>
<evidence type="ECO:0000313" key="1">
    <source>
        <dbReference type="EMBL" id="GAU89037.1"/>
    </source>
</evidence>
<proteinExistence type="predicted"/>
<reference evidence="1 2" key="1">
    <citation type="journal article" date="2016" name="Nat. Commun.">
        <title>Extremotolerant tardigrade genome and improved radiotolerance of human cultured cells by tardigrade-unique protein.</title>
        <authorList>
            <person name="Hashimoto T."/>
            <person name="Horikawa D.D."/>
            <person name="Saito Y."/>
            <person name="Kuwahara H."/>
            <person name="Kozuka-Hata H."/>
            <person name="Shin-I T."/>
            <person name="Minakuchi Y."/>
            <person name="Ohishi K."/>
            <person name="Motoyama A."/>
            <person name="Aizu T."/>
            <person name="Enomoto A."/>
            <person name="Kondo K."/>
            <person name="Tanaka S."/>
            <person name="Hara Y."/>
            <person name="Koshikawa S."/>
            <person name="Sagara H."/>
            <person name="Miura T."/>
            <person name="Yokobori S."/>
            <person name="Miyagawa K."/>
            <person name="Suzuki Y."/>
            <person name="Kubo T."/>
            <person name="Oyama M."/>
            <person name="Kohara Y."/>
            <person name="Fujiyama A."/>
            <person name="Arakawa K."/>
            <person name="Katayama T."/>
            <person name="Toyoda A."/>
            <person name="Kunieda T."/>
        </authorList>
    </citation>
    <scope>NUCLEOTIDE SEQUENCE [LARGE SCALE GENOMIC DNA]</scope>
    <source>
        <strain evidence="1 2">YOKOZUNA-1</strain>
    </source>
</reference>